<evidence type="ECO:0000313" key="3">
    <source>
        <dbReference type="Proteomes" id="UP000275395"/>
    </source>
</evidence>
<dbReference type="AlphaFoldDB" id="A0A3L6ZL77"/>
<feature type="coiled-coil region" evidence="1">
    <location>
        <begin position="127"/>
        <end position="154"/>
    </location>
</feature>
<evidence type="ECO:0000313" key="2">
    <source>
        <dbReference type="EMBL" id="RLP68724.1"/>
    </source>
</evidence>
<accession>A0A3L6ZL77</accession>
<gene>
    <name evidence="2" type="ORF">D9V30_09175</name>
</gene>
<name>A0A3L6ZL77_9MICO</name>
<dbReference type="Proteomes" id="UP000275395">
    <property type="component" value="Unassembled WGS sequence"/>
</dbReference>
<dbReference type="EMBL" id="RCUW01000007">
    <property type="protein sequence ID" value="RLP68724.1"/>
    <property type="molecule type" value="Genomic_DNA"/>
</dbReference>
<reference evidence="2 3" key="1">
    <citation type="submission" date="2018-10" db="EMBL/GenBank/DDBJ databases">
        <authorList>
            <person name="Li J."/>
        </authorList>
    </citation>
    <scope>NUCLEOTIDE SEQUENCE [LARGE SCALE GENOMIC DNA]</scope>
    <source>
        <strain evidence="2 3">JCM 30549</strain>
    </source>
</reference>
<organism evidence="2 3">
    <name type="scientific">Mycetocola reblochoni</name>
    <dbReference type="NCBI Taxonomy" id="331618"/>
    <lineage>
        <taxon>Bacteria</taxon>
        <taxon>Bacillati</taxon>
        <taxon>Actinomycetota</taxon>
        <taxon>Actinomycetes</taxon>
        <taxon>Micrococcales</taxon>
        <taxon>Microbacteriaceae</taxon>
        <taxon>Mycetocola</taxon>
    </lineage>
</organism>
<keyword evidence="1" id="KW-0175">Coiled coil</keyword>
<sequence length="207" mass="23910">MAAALDWHHSVWSTRILDADALGTVIGIQVSELLESVDSYVDEEETVVSPEGTMRIAEYACRVNPMPVLDAVIEDEKQYREYSKRGRPTVTYDNRSTTSSPEWEYAYYLEHGRPVHEILRAWCGHRAITLQERLAAAEAEVRRLDELLARVLDELKSHNHSIVAEVIESEHVEERITPEKLRPVIDRPLKPSEIPVRYERAPRRWGR</sequence>
<proteinExistence type="predicted"/>
<evidence type="ECO:0000256" key="1">
    <source>
        <dbReference type="SAM" id="Coils"/>
    </source>
</evidence>
<comment type="caution">
    <text evidence="2">The sequence shown here is derived from an EMBL/GenBank/DDBJ whole genome shotgun (WGS) entry which is preliminary data.</text>
</comment>
<protein>
    <submittedName>
        <fullName evidence="2">Uncharacterized protein</fullName>
    </submittedName>
</protein>